<dbReference type="SUPFAM" id="SSF56349">
    <property type="entry name" value="DNA breaking-rejoining enzymes"/>
    <property type="match status" value="1"/>
</dbReference>
<feature type="domain" description="Core-binding (CB)" evidence="11">
    <location>
        <begin position="54"/>
        <end position="134"/>
    </location>
</feature>
<dbReference type="CDD" id="cd00397">
    <property type="entry name" value="DNA_BRE_C"/>
    <property type="match status" value="1"/>
</dbReference>
<keyword evidence="3" id="KW-0808">Transferase</keyword>
<dbReference type="PROSITE" id="PS51900">
    <property type="entry name" value="CB"/>
    <property type="match status" value="1"/>
</dbReference>
<dbReference type="PANTHER" id="PTHR30349">
    <property type="entry name" value="PHAGE INTEGRASE-RELATED"/>
    <property type="match status" value="1"/>
</dbReference>
<dbReference type="InterPro" id="IPR013762">
    <property type="entry name" value="Integrase-like_cat_sf"/>
</dbReference>
<dbReference type="GO" id="GO:0003677">
    <property type="term" value="F:DNA binding"/>
    <property type="evidence" value="ECO:0007669"/>
    <property type="project" value="UniProtKB-UniRule"/>
</dbReference>
<comment type="similarity">
    <text evidence="1">Belongs to the 'phage' integrase family.</text>
</comment>
<dbReference type="EMBL" id="LR796175">
    <property type="protein sequence ID" value="CAB4124025.1"/>
    <property type="molecule type" value="Genomic_DNA"/>
</dbReference>
<evidence type="ECO:0000259" key="11">
    <source>
        <dbReference type="PROSITE" id="PS51900"/>
    </source>
</evidence>
<evidence type="ECO:0000256" key="5">
    <source>
        <dbReference type="ARBA" id="ARBA00022908"/>
    </source>
</evidence>
<evidence type="ECO:0000259" key="10">
    <source>
        <dbReference type="PROSITE" id="PS51898"/>
    </source>
</evidence>
<dbReference type="Pfam" id="PF14659">
    <property type="entry name" value="Phage_int_SAM_3"/>
    <property type="match status" value="1"/>
</dbReference>
<evidence type="ECO:0000313" key="12">
    <source>
        <dbReference type="EMBL" id="CAB4124025.1"/>
    </source>
</evidence>
<dbReference type="Gene3D" id="1.10.443.10">
    <property type="entry name" value="Intergrase catalytic core"/>
    <property type="match status" value="1"/>
</dbReference>
<keyword evidence="4" id="KW-0378">Hydrolase</keyword>
<evidence type="ECO:0000256" key="9">
    <source>
        <dbReference type="PROSITE-ProRule" id="PRU01248"/>
    </source>
</evidence>
<name>A0A6J5KS88_9CAUD</name>
<dbReference type="Pfam" id="PF00589">
    <property type="entry name" value="Phage_integrase"/>
    <property type="match status" value="1"/>
</dbReference>
<dbReference type="GO" id="GO:0044826">
    <property type="term" value="P:viral genome integration into host DNA"/>
    <property type="evidence" value="ECO:0007669"/>
    <property type="project" value="UniProtKB-KW"/>
</dbReference>
<dbReference type="GO" id="GO:0075713">
    <property type="term" value="P:establishment of integrated proviral latency"/>
    <property type="evidence" value="ECO:0007669"/>
    <property type="project" value="UniProtKB-KW"/>
</dbReference>
<keyword evidence="7" id="KW-0233">DNA recombination</keyword>
<keyword evidence="6 9" id="KW-0238">DNA-binding</keyword>
<dbReference type="InterPro" id="IPR002104">
    <property type="entry name" value="Integrase_catalytic"/>
</dbReference>
<dbReference type="InterPro" id="IPR044068">
    <property type="entry name" value="CB"/>
</dbReference>
<keyword evidence="8" id="KW-1179">Viral genome integration</keyword>
<dbReference type="GO" id="GO:0006310">
    <property type="term" value="P:DNA recombination"/>
    <property type="evidence" value="ECO:0007669"/>
    <property type="project" value="UniProtKB-KW"/>
</dbReference>
<feature type="domain" description="Tyr recombinase" evidence="10">
    <location>
        <begin position="156"/>
        <end position="361"/>
    </location>
</feature>
<evidence type="ECO:0000256" key="1">
    <source>
        <dbReference type="ARBA" id="ARBA00008857"/>
    </source>
</evidence>
<dbReference type="InterPro" id="IPR010998">
    <property type="entry name" value="Integrase_recombinase_N"/>
</dbReference>
<dbReference type="InterPro" id="IPR050090">
    <property type="entry name" value="Tyrosine_recombinase_XerCD"/>
</dbReference>
<keyword evidence="5" id="KW-0229">DNA integration</keyword>
<dbReference type="InterPro" id="IPR011010">
    <property type="entry name" value="DNA_brk_join_enz"/>
</dbReference>
<evidence type="ECO:0000256" key="3">
    <source>
        <dbReference type="ARBA" id="ARBA00022679"/>
    </source>
</evidence>
<dbReference type="GO" id="GO:0016740">
    <property type="term" value="F:transferase activity"/>
    <property type="evidence" value="ECO:0007669"/>
    <property type="project" value="UniProtKB-KW"/>
</dbReference>
<proteinExistence type="inferred from homology"/>
<dbReference type="GO" id="GO:0016787">
    <property type="term" value="F:hydrolase activity"/>
    <property type="evidence" value="ECO:0007669"/>
    <property type="project" value="UniProtKB-KW"/>
</dbReference>
<dbReference type="PANTHER" id="PTHR30349:SF64">
    <property type="entry name" value="PROPHAGE INTEGRASE INTD-RELATED"/>
    <property type="match status" value="1"/>
</dbReference>
<evidence type="ECO:0000256" key="4">
    <source>
        <dbReference type="ARBA" id="ARBA00022801"/>
    </source>
</evidence>
<dbReference type="Gene3D" id="1.10.150.130">
    <property type="match status" value="1"/>
</dbReference>
<evidence type="ECO:0000256" key="6">
    <source>
        <dbReference type="ARBA" id="ARBA00023125"/>
    </source>
</evidence>
<keyword evidence="8" id="KW-1160">Virus entry into host cell</keyword>
<dbReference type="PROSITE" id="PS51898">
    <property type="entry name" value="TYR_RECOMBINASE"/>
    <property type="match status" value="1"/>
</dbReference>
<protein>
    <recommendedName>
        <fullName evidence="2">Integrase</fullName>
    </recommendedName>
</protein>
<dbReference type="GO" id="GO:0015074">
    <property type="term" value="P:DNA integration"/>
    <property type="evidence" value="ECO:0007669"/>
    <property type="project" value="UniProtKB-KW"/>
</dbReference>
<evidence type="ECO:0000256" key="8">
    <source>
        <dbReference type="ARBA" id="ARBA00023195"/>
    </source>
</evidence>
<accession>A0A6J5KS88</accession>
<reference evidence="12" key="1">
    <citation type="submission" date="2020-04" db="EMBL/GenBank/DDBJ databases">
        <authorList>
            <person name="Chiriac C."/>
            <person name="Salcher M."/>
            <person name="Ghai R."/>
            <person name="Kavagutti S V."/>
        </authorList>
    </citation>
    <scope>NUCLEOTIDE SEQUENCE</scope>
</reference>
<gene>
    <name evidence="12" type="ORF">UFOVP45_104</name>
</gene>
<dbReference type="InterPro" id="IPR004107">
    <property type="entry name" value="Integrase_SAM-like_N"/>
</dbReference>
<sequence>MAYATRRGERWTGYYRDRYSRRHSAGTFDSQQEALQQAQAFEATGMAGGLDTHLSLSDYVQKWLPRADLLPLTKKNYEAVLRVHVLPVLGKRKVSQISRIQVREMLDILRQSGVGASTRIQAKSALGSALEALVEADQLESNPTHKIRIKQLESNQLRNVLEPEEFKDILSHLPNPTAQLFATFLAVSGARFGEATEIRVKDLNFKAKEVYLQRRVNELGARTNNGERFRVLEATKSGHRRAVVLSEHLLLSLQDHVRHMGRNDLLFSKALVTEKPDVKVTSNTSGHLPRDTWRRMWQEAIKASGVEWIPRTHDLRHANATLMLKNGVDLHEVKERLGHQSVKTTERYLHRIKAQSSRAAESVAEFI</sequence>
<evidence type="ECO:0000256" key="2">
    <source>
        <dbReference type="ARBA" id="ARBA00016082"/>
    </source>
</evidence>
<organism evidence="12">
    <name type="scientific">uncultured Caudovirales phage</name>
    <dbReference type="NCBI Taxonomy" id="2100421"/>
    <lineage>
        <taxon>Viruses</taxon>
        <taxon>Duplodnaviria</taxon>
        <taxon>Heunggongvirae</taxon>
        <taxon>Uroviricota</taxon>
        <taxon>Caudoviricetes</taxon>
        <taxon>Peduoviridae</taxon>
        <taxon>Maltschvirus</taxon>
        <taxon>Maltschvirus maltsch</taxon>
    </lineage>
</organism>
<evidence type="ECO:0000256" key="7">
    <source>
        <dbReference type="ARBA" id="ARBA00023172"/>
    </source>
</evidence>